<name>A0A383RGF5_PAEAL</name>
<dbReference type="RefSeq" id="WP_138188223.1">
    <property type="nucleotide sequence ID" value="NZ_LS992241.1"/>
</dbReference>
<dbReference type="Gene3D" id="2.40.50.480">
    <property type="match status" value="1"/>
</dbReference>
<evidence type="ECO:0000313" key="2">
    <source>
        <dbReference type="Proteomes" id="UP000304148"/>
    </source>
</evidence>
<dbReference type="PANTHER" id="PTHR36433:SF2">
    <property type="entry name" value="YXEA FAMILY PROTEIN"/>
    <property type="match status" value="1"/>
</dbReference>
<proteinExistence type="predicted"/>
<dbReference type="SUPFAM" id="SSF159121">
    <property type="entry name" value="BC4932-like"/>
    <property type="match status" value="1"/>
</dbReference>
<accession>A0A383RGF5</accession>
<dbReference type="Proteomes" id="UP000304148">
    <property type="component" value="Chromosome"/>
</dbReference>
<evidence type="ECO:0000313" key="1">
    <source>
        <dbReference type="EMBL" id="SYX86187.1"/>
    </source>
</evidence>
<dbReference type="InterPro" id="IPR036166">
    <property type="entry name" value="YxeA-like_sf"/>
</dbReference>
<sequence length="117" mass="13541">MKKIILIVVLLFAAVVAFGIFFLAPERLAPDSPEGKALYYVQINKNKAMKNKNGRYEYSLLAFDSQGSQKQLDFTTSKQLREGAYLELYTTRLRGVTYWHEVPYDTLPVNIRRTYKP</sequence>
<dbReference type="NCBIfam" id="TIGR01655">
    <property type="entry name" value="yxeA_fam"/>
    <property type="match status" value="1"/>
</dbReference>
<protein>
    <recommendedName>
        <fullName evidence="3">YxeA family protein</fullName>
    </recommendedName>
</protein>
<dbReference type="PANTHER" id="PTHR36433">
    <property type="entry name" value="HYPOTHETICAL CYTOSOLIC PROTEIN"/>
    <property type="match status" value="1"/>
</dbReference>
<dbReference type="EMBL" id="LS992241">
    <property type="protein sequence ID" value="SYX86187.1"/>
    <property type="molecule type" value="Genomic_DNA"/>
</dbReference>
<organism evidence="1 2">
    <name type="scientific">Paenibacillus alvei</name>
    <name type="common">Bacillus alvei</name>
    <dbReference type="NCBI Taxonomy" id="44250"/>
    <lineage>
        <taxon>Bacteria</taxon>
        <taxon>Bacillati</taxon>
        <taxon>Bacillota</taxon>
        <taxon>Bacilli</taxon>
        <taxon>Bacillales</taxon>
        <taxon>Paenibacillaceae</taxon>
        <taxon>Paenibacillus</taxon>
    </lineage>
</organism>
<dbReference type="InterPro" id="IPR006542">
    <property type="entry name" value="DUF1093"/>
</dbReference>
<dbReference type="Pfam" id="PF06486">
    <property type="entry name" value="DUF1093"/>
    <property type="match status" value="1"/>
</dbReference>
<gene>
    <name evidence="1" type="ORF">PBLR_14609</name>
</gene>
<dbReference type="AlphaFoldDB" id="A0A383RGF5"/>
<evidence type="ECO:0008006" key="3">
    <source>
        <dbReference type="Google" id="ProtNLM"/>
    </source>
</evidence>
<reference evidence="2" key="1">
    <citation type="submission" date="2018-08" db="EMBL/GenBank/DDBJ databases">
        <authorList>
            <person name="Chevrot R."/>
        </authorList>
    </citation>
    <scope>NUCLEOTIDE SEQUENCE [LARGE SCALE GENOMIC DNA]</scope>
</reference>